<dbReference type="InterPro" id="IPR003661">
    <property type="entry name" value="HisK_dim/P_dom"/>
</dbReference>
<dbReference type="SMART" id="SM00388">
    <property type="entry name" value="HisKA"/>
    <property type="match status" value="1"/>
</dbReference>
<feature type="transmembrane region" description="Helical" evidence="6">
    <location>
        <begin position="178"/>
        <end position="197"/>
    </location>
</feature>
<name>A0A1I7EYY1_9FLAO</name>
<evidence type="ECO:0000256" key="1">
    <source>
        <dbReference type="ARBA" id="ARBA00000085"/>
    </source>
</evidence>
<dbReference type="InterPro" id="IPR036890">
    <property type="entry name" value="HATPase_C_sf"/>
</dbReference>
<dbReference type="PANTHER" id="PTHR43547:SF2">
    <property type="entry name" value="HYBRID SIGNAL TRANSDUCTION HISTIDINE KINASE C"/>
    <property type="match status" value="1"/>
</dbReference>
<accession>A0A1I7EYY1</accession>
<feature type="transmembrane region" description="Helical" evidence="6">
    <location>
        <begin position="12"/>
        <end position="33"/>
    </location>
</feature>
<dbReference type="SMART" id="SM00387">
    <property type="entry name" value="HATPase_c"/>
    <property type="match status" value="1"/>
</dbReference>
<keyword evidence="4" id="KW-0808">Transferase</keyword>
<dbReference type="InterPro" id="IPR003594">
    <property type="entry name" value="HATPase_dom"/>
</dbReference>
<keyword evidence="6" id="KW-1133">Transmembrane helix</keyword>
<evidence type="ECO:0000256" key="4">
    <source>
        <dbReference type="ARBA" id="ARBA00022679"/>
    </source>
</evidence>
<dbReference type="EMBL" id="FPBK01000001">
    <property type="protein sequence ID" value="SFU29109.1"/>
    <property type="molecule type" value="Genomic_DNA"/>
</dbReference>
<dbReference type="AlphaFoldDB" id="A0A1I7EYY1"/>
<evidence type="ECO:0000256" key="3">
    <source>
        <dbReference type="ARBA" id="ARBA00022553"/>
    </source>
</evidence>
<dbReference type="PRINTS" id="PR00344">
    <property type="entry name" value="BCTRLSENSOR"/>
</dbReference>
<dbReference type="RefSeq" id="WP_245766511.1">
    <property type="nucleotide sequence ID" value="NZ_FPBK01000001.1"/>
</dbReference>
<dbReference type="CDD" id="cd00075">
    <property type="entry name" value="HATPase"/>
    <property type="match status" value="1"/>
</dbReference>
<evidence type="ECO:0000256" key="5">
    <source>
        <dbReference type="ARBA" id="ARBA00022777"/>
    </source>
</evidence>
<dbReference type="STRING" id="1224947.SAMN05216480_101442"/>
<proteinExistence type="predicted"/>
<keyword evidence="3" id="KW-0597">Phosphoprotein</keyword>
<dbReference type="Gene3D" id="3.30.565.10">
    <property type="entry name" value="Histidine kinase-like ATPase, C-terminal domain"/>
    <property type="match status" value="1"/>
</dbReference>
<evidence type="ECO:0000313" key="9">
    <source>
        <dbReference type="Proteomes" id="UP000199138"/>
    </source>
</evidence>
<evidence type="ECO:0000259" key="7">
    <source>
        <dbReference type="PROSITE" id="PS50109"/>
    </source>
</evidence>
<dbReference type="CDD" id="cd00082">
    <property type="entry name" value="HisKA"/>
    <property type="match status" value="1"/>
</dbReference>
<evidence type="ECO:0000256" key="2">
    <source>
        <dbReference type="ARBA" id="ARBA00012438"/>
    </source>
</evidence>
<keyword evidence="5 8" id="KW-0418">Kinase</keyword>
<comment type="catalytic activity">
    <reaction evidence="1">
        <text>ATP + protein L-histidine = ADP + protein N-phospho-L-histidine.</text>
        <dbReference type="EC" id="2.7.13.3"/>
    </reaction>
</comment>
<gene>
    <name evidence="8" type="ORF">SAMN05216480_101442</name>
</gene>
<dbReference type="InterPro" id="IPR004358">
    <property type="entry name" value="Sig_transdc_His_kin-like_C"/>
</dbReference>
<dbReference type="Gene3D" id="1.10.287.130">
    <property type="match status" value="1"/>
</dbReference>
<sequence length="432" mass="48982">MLLFRGVMTSKRSIIIGIFIVSVLGLAFIQYQYLKVGLNLARVQFNQQMLISSKYISEDLATKNDLTFLLGKAITKDDSYFTLSLDSLQDAGSHYLDDFLKERIWGNGLEADFTFQLKTRNNEVLLSSPNHVVYDPDDLILYPVRLEGYLPQVNGAPVTLILEFTDLNSYFLTSLNGLIIPSLLFLLAIIGVVIWVLRSFYWQRKIITTTNDFINNLTHELKTPVFSIGLATKLLEEKFQEETELVTMIRTQNDKLKQHIDAVLELAGMESKKQVLPMQKMNIQEVLLTTAQSFATICTVENVDFQYQIPEEEIFLKGNPLHLSNAVTNLLDNARKYTNESTPKVFLQVAKDQKSLSIEVRDNGIGIPKSLHKQIFKKFYRVSEKDLHSVKGHGLGLSYVYQVVKLHKGKIKVSSEIGKGTSMKISIPLIHG</sequence>
<evidence type="ECO:0000256" key="6">
    <source>
        <dbReference type="SAM" id="Phobius"/>
    </source>
</evidence>
<dbReference type="SUPFAM" id="SSF55874">
    <property type="entry name" value="ATPase domain of HSP90 chaperone/DNA topoisomerase II/histidine kinase"/>
    <property type="match status" value="1"/>
</dbReference>
<dbReference type="SUPFAM" id="SSF47384">
    <property type="entry name" value="Homodimeric domain of signal transducing histidine kinase"/>
    <property type="match status" value="1"/>
</dbReference>
<dbReference type="InterPro" id="IPR036097">
    <property type="entry name" value="HisK_dim/P_sf"/>
</dbReference>
<organism evidence="8 9">
    <name type="scientific">Pustulibacterium marinum</name>
    <dbReference type="NCBI Taxonomy" id="1224947"/>
    <lineage>
        <taxon>Bacteria</taxon>
        <taxon>Pseudomonadati</taxon>
        <taxon>Bacteroidota</taxon>
        <taxon>Flavobacteriia</taxon>
        <taxon>Flavobacteriales</taxon>
        <taxon>Flavobacteriaceae</taxon>
        <taxon>Pustulibacterium</taxon>
    </lineage>
</organism>
<dbReference type="EC" id="2.7.13.3" evidence="2"/>
<feature type="domain" description="Histidine kinase" evidence="7">
    <location>
        <begin position="216"/>
        <end position="431"/>
    </location>
</feature>
<keyword evidence="9" id="KW-1185">Reference proteome</keyword>
<dbReference type="PROSITE" id="PS50109">
    <property type="entry name" value="HIS_KIN"/>
    <property type="match status" value="1"/>
</dbReference>
<keyword evidence="6" id="KW-0812">Transmembrane</keyword>
<keyword evidence="6" id="KW-0472">Membrane</keyword>
<dbReference type="FunFam" id="3.30.565.10:FF:000006">
    <property type="entry name" value="Sensor histidine kinase WalK"/>
    <property type="match status" value="1"/>
</dbReference>
<evidence type="ECO:0000313" key="8">
    <source>
        <dbReference type="EMBL" id="SFU29109.1"/>
    </source>
</evidence>
<protein>
    <recommendedName>
        <fullName evidence="2">histidine kinase</fullName>
        <ecNumber evidence="2">2.7.13.3</ecNumber>
    </recommendedName>
</protein>
<dbReference type="GO" id="GO:0000155">
    <property type="term" value="F:phosphorelay sensor kinase activity"/>
    <property type="evidence" value="ECO:0007669"/>
    <property type="project" value="InterPro"/>
</dbReference>
<dbReference type="Proteomes" id="UP000199138">
    <property type="component" value="Unassembled WGS sequence"/>
</dbReference>
<dbReference type="PANTHER" id="PTHR43547">
    <property type="entry name" value="TWO-COMPONENT HISTIDINE KINASE"/>
    <property type="match status" value="1"/>
</dbReference>
<dbReference type="Pfam" id="PF02518">
    <property type="entry name" value="HATPase_c"/>
    <property type="match status" value="1"/>
</dbReference>
<reference evidence="8 9" key="1">
    <citation type="submission" date="2016-10" db="EMBL/GenBank/DDBJ databases">
        <authorList>
            <person name="de Groot N.N."/>
        </authorList>
    </citation>
    <scope>NUCLEOTIDE SEQUENCE [LARGE SCALE GENOMIC DNA]</scope>
    <source>
        <strain evidence="8 9">CGMCC 1.12333</strain>
    </source>
</reference>
<dbReference type="InterPro" id="IPR005467">
    <property type="entry name" value="His_kinase_dom"/>
</dbReference>
<dbReference type="Pfam" id="PF00512">
    <property type="entry name" value="HisKA"/>
    <property type="match status" value="1"/>
</dbReference>